<protein>
    <submittedName>
        <fullName evidence="1">Uncharacterized protein</fullName>
    </submittedName>
</protein>
<name>W2LSU8_PHYNI</name>
<gene>
    <name evidence="1" type="ORF">L917_03460</name>
</gene>
<dbReference type="Proteomes" id="UP000054423">
    <property type="component" value="Unassembled WGS sequence"/>
</dbReference>
<organism evidence="1">
    <name type="scientific">Phytophthora nicotianae</name>
    <name type="common">Potato buckeye rot agent</name>
    <name type="synonym">Phytophthora parasitica</name>
    <dbReference type="NCBI Taxonomy" id="4792"/>
    <lineage>
        <taxon>Eukaryota</taxon>
        <taxon>Sar</taxon>
        <taxon>Stramenopiles</taxon>
        <taxon>Oomycota</taxon>
        <taxon>Peronosporomycetes</taxon>
        <taxon>Peronosporales</taxon>
        <taxon>Peronosporaceae</taxon>
        <taxon>Phytophthora</taxon>
    </lineage>
</organism>
<evidence type="ECO:0000313" key="1">
    <source>
        <dbReference type="EMBL" id="ETL99725.1"/>
    </source>
</evidence>
<accession>W2LSU8</accession>
<sequence length="110" mass="12739">MDFADAVTFCADTCLLMKTALMQQNILLYPPAKKYVAPAIMPSSWGTLSVKYFSEIRMRMYTAKLRAVGLRSFLELNQPWWRQMVILLKLNGLPGRKESLSWTEFEVHYA</sequence>
<reference evidence="1" key="1">
    <citation type="submission" date="2013-11" db="EMBL/GenBank/DDBJ databases">
        <title>The Genome Sequence of Phytophthora parasitica CHvinca01.</title>
        <authorList>
            <consortium name="The Broad Institute Genomics Platform"/>
            <person name="Russ C."/>
            <person name="Tyler B."/>
            <person name="Panabieres F."/>
            <person name="Shan W."/>
            <person name="Tripathy S."/>
            <person name="Grunwald N."/>
            <person name="Machado M."/>
            <person name="Johnson C.S."/>
            <person name="Arredondo F."/>
            <person name="Hong C."/>
            <person name="Coffey M."/>
            <person name="Young S.K."/>
            <person name="Zeng Q."/>
            <person name="Gargeya S."/>
            <person name="Fitzgerald M."/>
            <person name="Abouelleil A."/>
            <person name="Alvarado L."/>
            <person name="Chapman S.B."/>
            <person name="Gainer-Dewar J."/>
            <person name="Goldberg J."/>
            <person name="Griggs A."/>
            <person name="Gujja S."/>
            <person name="Hansen M."/>
            <person name="Howarth C."/>
            <person name="Imamovic A."/>
            <person name="Ireland A."/>
            <person name="Larimer J."/>
            <person name="McCowan C."/>
            <person name="Murphy C."/>
            <person name="Pearson M."/>
            <person name="Poon T.W."/>
            <person name="Priest M."/>
            <person name="Roberts A."/>
            <person name="Saif S."/>
            <person name="Shea T."/>
            <person name="Sykes S."/>
            <person name="Wortman J."/>
            <person name="Nusbaum C."/>
            <person name="Birren B."/>
        </authorList>
    </citation>
    <scope>NUCLEOTIDE SEQUENCE [LARGE SCALE GENOMIC DNA]</scope>
    <source>
        <strain evidence="1">CHvinca01</strain>
    </source>
</reference>
<proteinExistence type="predicted"/>
<dbReference type="EMBL" id="KI678252">
    <property type="protein sequence ID" value="ETL99725.1"/>
    <property type="molecule type" value="Genomic_DNA"/>
</dbReference>
<dbReference type="AlphaFoldDB" id="W2LSU8"/>